<dbReference type="Proteomes" id="UP000740926">
    <property type="component" value="Unassembled WGS sequence"/>
</dbReference>
<comment type="similarity">
    <text evidence="3">Belongs to the aldehyde dehydrogenase family.</text>
</comment>
<dbReference type="GO" id="GO:0016620">
    <property type="term" value="F:oxidoreductase activity, acting on the aldehyde or oxo group of donors, NAD or NADP as acceptor"/>
    <property type="evidence" value="ECO:0007669"/>
    <property type="project" value="InterPro"/>
</dbReference>
<accession>A0A9P6Y7X1</accession>
<comment type="caution">
    <text evidence="6">The sequence shown here is derived from an EMBL/GenBank/DDBJ whole genome shotgun (WGS) entry which is preliminary data.</text>
</comment>
<evidence type="ECO:0000256" key="3">
    <source>
        <dbReference type="RuleBase" id="RU003345"/>
    </source>
</evidence>
<dbReference type="Pfam" id="PF00171">
    <property type="entry name" value="Aldedh"/>
    <property type="match status" value="1"/>
</dbReference>
<dbReference type="EMBL" id="JAANIU010006499">
    <property type="protein sequence ID" value="KAG1541641.1"/>
    <property type="molecule type" value="Genomic_DNA"/>
</dbReference>
<feature type="region of interest" description="Disordered" evidence="4">
    <location>
        <begin position="216"/>
        <end position="249"/>
    </location>
</feature>
<keyword evidence="7" id="KW-1185">Reference proteome</keyword>
<dbReference type="Gene3D" id="3.40.605.10">
    <property type="entry name" value="Aldehyde Dehydrogenase, Chain A, domain 1"/>
    <property type="match status" value="1"/>
</dbReference>
<feature type="domain" description="Aldehyde dehydrogenase" evidence="5">
    <location>
        <begin position="2"/>
        <end position="197"/>
    </location>
</feature>
<dbReference type="PROSITE" id="PS00687">
    <property type="entry name" value="ALDEHYDE_DEHYDR_GLU"/>
    <property type="match status" value="1"/>
</dbReference>
<proteinExistence type="inferred from homology"/>
<dbReference type="InterPro" id="IPR016162">
    <property type="entry name" value="Ald_DH_N"/>
</dbReference>
<evidence type="ECO:0000313" key="7">
    <source>
        <dbReference type="Proteomes" id="UP000740926"/>
    </source>
</evidence>
<dbReference type="SUPFAM" id="SSF53720">
    <property type="entry name" value="ALDH-like"/>
    <property type="match status" value="1"/>
</dbReference>
<feature type="active site" evidence="2">
    <location>
        <position position="93"/>
    </location>
</feature>
<evidence type="ECO:0000256" key="4">
    <source>
        <dbReference type="SAM" id="MobiDB-lite"/>
    </source>
</evidence>
<dbReference type="InterPro" id="IPR029510">
    <property type="entry name" value="Ald_DH_CS_GLU"/>
</dbReference>
<gene>
    <name evidence="6" type="ORF">G6F50_014213</name>
</gene>
<evidence type="ECO:0000256" key="1">
    <source>
        <dbReference type="ARBA" id="ARBA00023002"/>
    </source>
</evidence>
<protein>
    <recommendedName>
        <fullName evidence="5">Aldehyde dehydrogenase domain-containing protein</fullName>
    </recommendedName>
</protein>
<dbReference type="InterPro" id="IPR016163">
    <property type="entry name" value="Ald_DH_C"/>
</dbReference>
<dbReference type="PANTHER" id="PTHR42804:SF1">
    <property type="entry name" value="ALDEHYDE DEHYDROGENASE-RELATED"/>
    <property type="match status" value="1"/>
</dbReference>
<evidence type="ECO:0000256" key="2">
    <source>
        <dbReference type="PROSITE-ProRule" id="PRU10007"/>
    </source>
</evidence>
<sequence>MFSAGKAAAPLAAGNSLIIKPPEQAPVSALRLAELSEGLFPAGVFNVIPGGKEVGAELALDPRVSAVAVIGSVATGIAVGRAAAETVKPVLLELGGKNALIAYPDVAPATVAAAVVAGMNFSWCGQSCGSTSRAFIHADIYDEVNRLLIDHCQALVPGIPTDPATTMGCIISRAQSASAVWRQAAHGPAAPRRLLPGAHRVRGRQAAHAHRVRRNLRPGSFGAQVGRRGRNAARRERPARWPHLLNLDP</sequence>
<organism evidence="6 7">
    <name type="scientific">Rhizopus delemar</name>
    <dbReference type="NCBI Taxonomy" id="936053"/>
    <lineage>
        <taxon>Eukaryota</taxon>
        <taxon>Fungi</taxon>
        <taxon>Fungi incertae sedis</taxon>
        <taxon>Mucoromycota</taxon>
        <taxon>Mucoromycotina</taxon>
        <taxon>Mucoromycetes</taxon>
        <taxon>Mucorales</taxon>
        <taxon>Mucorineae</taxon>
        <taxon>Rhizopodaceae</taxon>
        <taxon>Rhizopus</taxon>
    </lineage>
</organism>
<dbReference type="InterPro" id="IPR016161">
    <property type="entry name" value="Ald_DH/histidinol_DH"/>
</dbReference>
<name>A0A9P6Y7X1_9FUNG</name>
<dbReference type="InterPro" id="IPR015590">
    <property type="entry name" value="Aldehyde_DH_dom"/>
</dbReference>
<evidence type="ECO:0000259" key="5">
    <source>
        <dbReference type="Pfam" id="PF00171"/>
    </source>
</evidence>
<dbReference type="PANTHER" id="PTHR42804">
    <property type="entry name" value="ALDEHYDE DEHYDROGENASE"/>
    <property type="match status" value="1"/>
</dbReference>
<keyword evidence="1 3" id="KW-0560">Oxidoreductase</keyword>
<dbReference type="Gene3D" id="3.40.309.10">
    <property type="entry name" value="Aldehyde Dehydrogenase, Chain A, domain 2"/>
    <property type="match status" value="1"/>
</dbReference>
<reference evidence="6 7" key="1">
    <citation type="journal article" date="2020" name="Microb. Genom.">
        <title>Genetic diversity of clinical and environmental Mucorales isolates obtained from an investigation of mucormycosis cases among solid organ transplant recipients.</title>
        <authorList>
            <person name="Nguyen M.H."/>
            <person name="Kaul D."/>
            <person name="Muto C."/>
            <person name="Cheng S.J."/>
            <person name="Richter R.A."/>
            <person name="Bruno V.M."/>
            <person name="Liu G."/>
            <person name="Beyhan S."/>
            <person name="Sundermann A.J."/>
            <person name="Mounaud S."/>
            <person name="Pasculle A.W."/>
            <person name="Nierman W.C."/>
            <person name="Driscoll E."/>
            <person name="Cumbie R."/>
            <person name="Clancy C.J."/>
            <person name="Dupont C.L."/>
        </authorList>
    </citation>
    <scope>NUCLEOTIDE SEQUENCE [LARGE SCALE GENOMIC DNA]</scope>
    <source>
        <strain evidence="6 7">GL24</strain>
    </source>
</reference>
<dbReference type="AlphaFoldDB" id="A0A9P6Y7X1"/>
<evidence type="ECO:0000313" key="6">
    <source>
        <dbReference type="EMBL" id="KAG1541641.1"/>
    </source>
</evidence>